<sequence length="111" mass="12239">MRCPDISNLKLDRRDQDALKRIRSIQRAGNVLEVVMPAGVMSVIFLGNGPSQTLYNIHSADWVLFAQALNGLPSIIRTQIANAAKLRLLDGGLSAEQRKFWDAVERGCGGY</sequence>
<evidence type="ECO:0000313" key="1">
    <source>
        <dbReference type="EMBL" id="KKN74588.1"/>
    </source>
</evidence>
<protein>
    <submittedName>
        <fullName evidence="1">Uncharacterized protein</fullName>
    </submittedName>
</protein>
<dbReference type="EMBL" id="LAZR01000323">
    <property type="protein sequence ID" value="KKN74588.1"/>
    <property type="molecule type" value="Genomic_DNA"/>
</dbReference>
<comment type="caution">
    <text evidence="1">The sequence shown here is derived from an EMBL/GenBank/DDBJ whole genome shotgun (WGS) entry which is preliminary data.</text>
</comment>
<dbReference type="AlphaFoldDB" id="A0A0F9W934"/>
<gene>
    <name evidence="1" type="ORF">LCGC14_0389090</name>
</gene>
<proteinExistence type="predicted"/>
<reference evidence="1" key="1">
    <citation type="journal article" date="2015" name="Nature">
        <title>Complex archaea that bridge the gap between prokaryotes and eukaryotes.</title>
        <authorList>
            <person name="Spang A."/>
            <person name="Saw J.H."/>
            <person name="Jorgensen S.L."/>
            <person name="Zaremba-Niedzwiedzka K."/>
            <person name="Martijn J."/>
            <person name="Lind A.E."/>
            <person name="van Eijk R."/>
            <person name="Schleper C."/>
            <person name="Guy L."/>
            <person name="Ettema T.J."/>
        </authorList>
    </citation>
    <scope>NUCLEOTIDE SEQUENCE</scope>
</reference>
<accession>A0A0F9W934</accession>
<organism evidence="1">
    <name type="scientific">marine sediment metagenome</name>
    <dbReference type="NCBI Taxonomy" id="412755"/>
    <lineage>
        <taxon>unclassified sequences</taxon>
        <taxon>metagenomes</taxon>
        <taxon>ecological metagenomes</taxon>
    </lineage>
</organism>
<name>A0A0F9W934_9ZZZZ</name>